<dbReference type="SFLD" id="SFLDF00045">
    <property type="entry name" value="2-haloacid_dehalogenase"/>
    <property type="match status" value="1"/>
</dbReference>
<dbReference type="CDD" id="cd02588">
    <property type="entry name" value="HAD_L2-DEX"/>
    <property type="match status" value="1"/>
</dbReference>
<accession>A0A4Y8RQ64</accession>
<dbReference type="SFLD" id="SFLDS00003">
    <property type="entry name" value="Haloacid_Dehalogenase"/>
    <property type="match status" value="1"/>
</dbReference>
<evidence type="ECO:0000256" key="3">
    <source>
        <dbReference type="RuleBase" id="RU368077"/>
    </source>
</evidence>
<dbReference type="InterPro" id="IPR036412">
    <property type="entry name" value="HAD-like_sf"/>
</dbReference>
<dbReference type="PRINTS" id="PR00413">
    <property type="entry name" value="HADHALOGNASE"/>
</dbReference>
<dbReference type="Gene3D" id="1.10.150.240">
    <property type="entry name" value="Putative phosphatase, domain 2"/>
    <property type="match status" value="1"/>
</dbReference>
<dbReference type="InterPro" id="IPR023214">
    <property type="entry name" value="HAD_sf"/>
</dbReference>
<sequence length="294" mass="33071">MTCRYSPFGPRAKAALRRPPGWPGRRPASARLPIDPTGVAPATRHFNRRRYGERCPLPHFAKRTPAAHPEKDIALHSVYVFDAYGTLFDTGAAVARHAETLGASGRELAEVWRRKQLEYSWVRGLMGDASRNFWDLTEDALDYAFQKVGGVDPALREPLLDAYRDLDCYPEVPSTLRALKDKEARVAILSNGSRDMLSRAVRSAGLEDLVDELFSAEDCGQYKTAPAVYEMVTTQYRIYPDAVSFQSSNRWDIAGANRFGFHTVWINRKGEPDEYLDLRPDAILPDLKNLAGRL</sequence>
<dbReference type="NCBIfam" id="TIGR01428">
    <property type="entry name" value="HAD_type_II"/>
    <property type="match status" value="1"/>
</dbReference>
<dbReference type="PANTHER" id="PTHR43316:SF3">
    <property type="entry name" value="HALOACID DEHALOGENASE, TYPE II (AFU_ORTHOLOGUE AFUA_2G07750)-RELATED"/>
    <property type="match status" value="1"/>
</dbReference>
<protein>
    <recommendedName>
        <fullName evidence="3">(S)-2-haloacid dehalogenase</fullName>
        <ecNumber evidence="3">3.8.1.2</ecNumber>
    </recommendedName>
    <alternativeName>
        <fullName evidence="3">2-haloalkanoic acid dehalogenase</fullName>
    </alternativeName>
    <alternativeName>
        <fullName evidence="3">Halocarboxylic acid halidohydrolase</fullName>
    </alternativeName>
    <alternativeName>
        <fullName evidence="3">L-2-haloacid dehalogenase</fullName>
    </alternativeName>
</protein>
<comment type="function">
    <text evidence="3">Catalyzes the hydrolytic dehalogenation of small (S)-2-haloalkanoic acids to yield the corresponding (R)-2-hydroxyalkanoic acids.</text>
</comment>
<comment type="caution">
    <text evidence="5">The sequence shown here is derived from an EMBL/GenBank/DDBJ whole genome shotgun (WGS) entry which is preliminary data.</text>
</comment>
<proteinExistence type="inferred from homology"/>
<dbReference type="Pfam" id="PF00702">
    <property type="entry name" value="Hydrolase"/>
    <property type="match status" value="1"/>
</dbReference>
<dbReference type="InterPro" id="IPR006439">
    <property type="entry name" value="HAD-SF_hydro_IA"/>
</dbReference>
<dbReference type="InterPro" id="IPR051540">
    <property type="entry name" value="S-2-haloacid_dehalogenase"/>
</dbReference>
<dbReference type="SFLD" id="SFLDG01129">
    <property type="entry name" value="C1.5:_HAD__Beta-PGM__Phosphata"/>
    <property type="match status" value="1"/>
</dbReference>
<dbReference type="PANTHER" id="PTHR43316">
    <property type="entry name" value="HYDROLASE, HALOACID DELAHOGENASE-RELATED"/>
    <property type="match status" value="1"/>
</dbReference>
<gene>
    <name evidence="5" type="ORF">E3C22_07495</name>
</gene>
<dbReference type="EMBL" id="SOZD01000002">
    <property type="protein sequence ID" value="TFF25215.1"/>
    <property type="molecule type" value="Genomic_DNA"/>
</dbReference>
<keyword evidence="2 3" id="KW-0378">Hydrolase</keyword>
<dbReference type="SFLD" id="SFLDG01135">
    <property type="entry name" value="C1.5.6:_HAD__Beta-PGM__Phospha"/>
    <property type="match status" value="1"/>
</dbReference>
<organism evidence="5 6">
    <name type="scientific">Jiella endophytica</name>
    <dbReference type="NCBI Taxonomy" id="2558362"/>
    <lineage>
        <taxon>Bacteria</taxon>
        <taxon>Pseudomonadati</taxon>
        <taxon>Pseudomonadota</taxon>
        <taxon>Alphaproteobacteria</taxon>
        <taxon>Hyphomicrobiales</taxon>
        <taxon>Aurantimonadaceae</taxon>
        <taxon>Jiella</taxon>
    </lineage>
</organism>
<name>A0A4Y8RQ64_9HYPH</name>
<keyword evidence="6" id="KW-1185">Reference proteome</keyword>
<dbReference type="AlphaFoldDB" id="A0A4Y8RQ64"/>
<dbReference type="Proteomes" id="UP000298179">
    <property type="component" value="Unassembled WGS sequence"/>
</dbReference>
<reference evidence="5 6" key="1">
    <citation type="submission" date="2019-03" db="EMBL/GenBank/DDBJ databases">
        <title>Jiella endophytica sp. nov., a novel endophytic bacterium isolated from root of Ficus microcarpa Linn. f.</title>
        <authorList>
            <person name="Tuo L."/>
        </authorList>
    </citation>
    <scope>NUCLEOTIDE SEQUENCE [LARGE SCALE GENOMIC DNA]</scope>
    <source>
        <strain evidence="5 6">CBS5Q-3</strain>
    </source>
</reference>
<dbReference type="Gene3D" id="3.40.50.1000">
    <property type="entry name" value="HAD superfamily/HAD-like"/>
    <property type="match status" value="1"/>
</dbReference>
<evidence type="ECO:0000256" key="2">
    <source>
        <dbReference type="ARBA" id="ARBA00022801"/>
    </source>
</evidence>
<evidence type="ECO:0000256" key="4">
    <source>
        <dbReference type="SAM" id="MobiDB-lite"/>
    </source>
</evidence>
<evidence type="ECO:0000256" key="1">
    <source>
        <dbReference type="ARBA" id="ARBA00008106"/>
    </source>
</evidence>
<feature type="compositionally biased region" description="Low complexity" evidence="4">
    <location>
        <begin position="17"/>
        <end position="31"/>
    </location>
</feature>
<dbReference type="InterPro" id="IPR023198">
    <property type="entry name" value="PGP-like_dom2"/>
</dbReference>
<comment type="similarity">
    <text evidence="1 3">Belongs to the HAD-like hydrolase superfamily. S-2-haloalkanoic acid dehalogenase family.</text>
</comment>
<evidence type="ECO:0000313" key="5">
    <source>
        <dbReference type="EMBL" id="TFF25215.1"/>
    </source>
</evidence>
<comment type="catalytic activity">
    <reaction evidence="3">
        <text>an (S)-2-haloacid + H2O = a (2R)-2-hydroxycarboxylate + a halide anion + H(+)</text>
        <dbReference type="Rhea" id="RHEA:11192"/>
        <dbReference type="ChEBI" id="CHEBI:15377"/>
        <dbReference type="ChEBI" id="CHEBI:15378"/>
        <dbReference type="ChEBI" id="CHEBI:16042"/>
        <dbReference type="ChEBI" id="CHEBI:58314"/>
        <dbReference type="ChEBI" id="CHEBI:137405"/>
        <dbReference type="EC" id="3.8.1.2"/>
    </reaction>
</comment>
<dbReference type="InterPro" id="IPR006328">
    <property type="entry name" value="2-HAD"/>
</dbReference>
<evidence type="ECO:0000313" key="6">
    <source>
        <dbReference type="Proteomes" id="UP000298179"/>
    </source>
</evidence>
<dbReference type="OrthoDB" id="7989657at2"/>
<dbReference type="GO" id="GO:0018784">
    <property type="term" value="F:(S)-2-haloacid dehalogenase activity"/>
    <property type="evidence" value="ECO:0007669"/>
    <property type="project" value="UniProtKB-UniRule"/>
</dbReference>
<dbReference type="SUPFAM" id="SSF56784">
    <property type="entry name" value="HAD-like"/>
    <property type="match status" value="1"/>
</dbReference>
<feature type="region of interest" description="Disordered" evidence="4">
    <location>
        <begin position="1"/>
        <end position="39"/>
    </location>
</feature>
<dbReference type="EC" id="3.8.1.2" evidence="3"/>
<dbReference type="NCBIfam" id="TIGR01493">
    <property type="entry name" value="HAD-SF-IA-v2"/>
    <property type="match status" value="1"/>
</dbReference>